<dbReference type="Pfam" id="PF04439">
    <property type="entry name" value="Adenyl_transf"/>
    <property type="match status" value="1"/>
</dbReference>
<dbReference type="InterPro" id="IPR043519">
    <property type="entry name" value="NT_sf"/>
</dbReference>
<dbReference type="RefSeq" id="WP_379963753.1">
    <property type="nucleotide sequence ID" value="NZ_JBHSGT010000020.1"/>
</dbReference>
<proteinExistence type="predicted"/>
<dbReference type="Proteomes" id="UP001596026">
    <property type="component" value="Unassembled WGS sequence"/>
</dbReference>
<dbReference type="Gene3D" id="1.20.120.330">
    <property type="entry name" value="Nucleotidyltransferases domain 2"/>
    <property type="match status" value="1"/>
</dbReference>
<dbReference type="SUPFAM" id="SSF81301">
    <property type="entry name" value="Nucleotidyltransferase"/>
    <property type="match status" value="1"/>
</dbReference>
<dbReference type="Gene3D" id="3.30.460.10">
    <property type="entry name" value="Beta Polymerase, domain 2"/>
    <property type="match status" value="1"/>
</dbReference>
<sequence length="301" mass="35697">MASGLLIEEGEKMRTEEEMFQMILEIAKQDERIRAVYLNGSRTNPNVKKDEYQDFDIVYVVNDVIPFLNNPEWLKKFGEIAVMQEPNSKAFGWGGDHNEQESYTWLMLFSDGNRIDLHLDIKKVALDRYLEDTLTIKLLDKDDFLPDLAKANDQFHWIQKPSQIEFHGVCNEFWWCLNNVAKGLNRHQIPYVLKMYYEIVHPQLFQLVDWSVAQKNNFQITTGLFGKYYEMLLTKERYEAYLKTYPNPNPEAIWQAIFNACYLFRELGIEIAESLGFSYNLVEDQNMQRYLTQMYKKENDK</sequence>
<evidence type="ECO:0000313" key="1">
    <source>
        <dbReference type="EMBL" id="MFC4709631.1"/>
    </source>
</evidence>
<dbReference type="SUPFAM" id="SSF81631">
    <property type="entry name" value="PAP/OAS1 substrate-binding domain"/>
    <property type="match status" value="1"/>
</dbReference>
<evidence type="ECO:0000313" key="2">
    <source>
        <dbReference type="Proteomes" id="UP001596026"/>
    </source>
</evidence>
<gene>
    <name evidence="1" type="ORF">ACFO3L_03165</name>
</gene>
<reference evidence="2" key="1">
    <citation type="journal article" date="2019" name="Int. J. Syst. Evol. Microbiol.">
        <title>The Global Catalogue of Microorganisms (GCM) 10K type strain sequencing project: providing services to taxonomists for standard genome sequencing and annotation.</title>
        <authorList>
            <consortium name="The Broad Institute Genomics Platform"/>
            <consortium name="The Broad Institute Genome Sequencing Center for Infectious Disease"/>
            <person name="Wu L."/>
            <person name="Ma J."/>
        </authorList>
    </citation>
    <scope>NUCLEOTIDE SEQUENCE [LARGE SCALE GENOMIC DNA]</scope>
    <source>
        <strain evidence="2">CGMCC 1.19061</strain>
    </source>
</reference>
<comment type="caution">
    <text evidence="1">The sequence shown here is derived from an EMBL/GenBank/DDBJ whole genome shotgun (WGS) entry which is preliminary data.</text>
</comment>
<name>A0ABV9M3F8_9ENTE</name>
<dbReference type="EMBL" id="JBHSGT010000020">
    <property type="protein sequence ID" value="MFC4709631.1"/>
    <property type="molecule type" value="Genomic_DNA"/>
</dbReference>
<keyword evidence="2" id="KW-1185">Reference proteome</keyword>
<dbReference type="InterPro" id="IPR007530">
    <property type="entry name" value="Aminoglycoside_adenylylTfrase"/>
</dbReference>
<organism evidence="1 2">
    <name type="scientific">Enterococcus eurekensis</name>
    <dbReference type="NCBI Taxonomy" id="1159753"/>
    <lineage>
        <taxon>Bacteria</taxon>
        <taxon>Bacillati</taxon>
        <taxon>Bacillota</taxon>
        <taxon>Bacilli</taxon>
        <taxon>Lactobacillales</taxon>
        <taxon>Enterococcaceae</taxon>
        <taxon>Enterococcus</taxon>
    </lineage>
</organism>
<accession>A0ABV9M3F8</accession>
<protein>
    <submittedName>
        <fullName evidence="1">Aminoglycoside 6-adenylyltransferase</fullName>
    </submittedName>
</protein>